<evidence type="ECO:0000313" key="3">
    <source>
        <dbReference type="Proteomes" id="UP000183018"/>
    </source>
</evidence>
<accession>A0A1I3GT61</accession>
<keyword evidence="1" id="KW-0472">Membrane</keyword>
<keyword evidence="1" id="KW-0812">Transmembrane</keyword>
<evidence type="ECO:0000313" key="2">
    <source>
        <dbReference type="EMBL" id="SFI26579.1"/>
    </source>
</evidence>
<protein>
    <submittedName>
        <fullName evidence="2">Uncharacterized protein</fullName>
    </submittedName>
</protein>
<dbReference type="RefSeq" id="WP_074880187.1">
    <property type="nucleotide sequence ID" value="NZ_FORC01000001.1"/>
</dbReference>
<dbReference type="EMBL" id="FORC01000001">
    <property type="protein sequence ID" value="SFI26579.1"/>
    <property type="molecule type" value="Genomic_DNA"/>
</dbReference>
<reference evidence="3" key="1">
    <citation type="submission" date="2016-10" db="EMBL/GenBank/DDBJ databases">
        <authorList>
            <person name="Varghese N."/>
            <person name="Submissions S."/>
        </authorList>
    </citation>
    <scope>NUCLEOTIDE SEQUENCE [LARGE SCALE GENOMIC DNA]</scope>
    <source>
        <strain evidence="3">LMG 22563</strain>
    </source>
</reference>
<organism evidence="2 3">
    <name type="scientific">Phytopseudomonas argentinensis</name>
    <dbReference type="NCBI Taxonomy" id="289370"/>
    <lineage>
        <taxon>Bacteria</taxon>
        <taxon>Pseudomonadati</taxon>
        <taxon>Pseudomonadota</taxon>
        <taxon>Gammaproteobacteria</taxon>
        <taxon>Pseudomonadales</taxon>
        <taxon>Pseudomonadaceae</taxon>
        <taxon>Phytopseudomonas</taxon>
    </lineage>
</organism>
<sequence length="101" mass="11341">MDQNAYNRLRKQMDFVKSLLAVLAVALFVLALFGLDDALVIALAVVIVGGLLNLYRQHRILLRYRCTKCGESPHHKVDDRTGEHHDPGTASCLHCGQRLME</sequence>
<evidence type="ECO:0000256" key="1">
    <source>
        <dbReference type="SAM" id="Phobius"/>
    </source>
</evidence>
<feature type="transmembrane region" description="Helical" evidence="1">
    <location>
        <begin position="15"/>
        <end position="33"/>
    </location>
</feature>
<dbReference type="AlphaFoldDB" id="A0A1I3GT61"/>
<keyword evidence="1" id="KW-1133">Transmembrane helix</keyword>
<proteinExistence type="predicted"/>
<feature type="transmembrane region" description="Helical" evidence="1">
    <location>
        <begin position="39"/>
        <end position="55"/>
    </location>
</feature>
<name>A0A1I3GT61_9GAMM</name>
<dbReference type="Proteomes" id="UP000183018">
    <property type="component" value="Unassembled WGS sequence"/>
</dbReference>
<gene>
    <name evidence="2" type="ORF">SAMN05216602_0336</name>
</gene>
<keyword evidence="3" id="KW-1185">Reference proteome</keyword>
<dbReference type="OrthoDB" id="6906786at2"/>
<dbReference type="STRING" id="289370.SAMN05216602_0336"/>